<evidence type="ECO:0000313" key="2">
    <source>
        <dbReference type="Proteomes" id="UP000541558"/>
    </source>
</evidence>
<evidence type="ECO:0000313" key="1">
    <source>
        <dbReference type="EMBL" id="KAF5320310.1"/>
    </source>
</evidence>
<dbReference type="Proteomes" id="UP000541558">
    <property type="component" value="Unassembled WGS sequence"/>
</dbReference>
<keyword evidence="2" id="KW-1185">Reference proteome</keyword>
<accession>A0A8H5BBQ7</accession>
<gene>
    <name evidence="1" type="ORF">D9611_011392</name>
</gene>
<comment type="caution">
    <text evidence="1">The sequence shown here is derived from an EMBL/GenBank/DDBJ whole genome shotgun (WGS) entry which is preliminary data.</text>
</comment>
<reference evidence="1 2" key="1">
    <citation type="journal article" date="2020" name="ISME J.">
        <title>Uncovering the hidden diversity of litter-decomposition mechanisms in mushroom-forming fungi.</title>
        <authorList>
            <person name="Floudas D."/>
            <person name="Bentzer J."/>
            <person name="Ahren D."/>
            <person name="Johansson T."/>
            <person name="Persson P."/>
            <person name="Tunlid A."/>
        </authorList>
    </citation>
    <scope>NUCLEOTIDE SEQUENCE [LARGE SCALE GENOMIC DNA]</scope>
    <source>
        <strain evidence="1 2">CBS 175.51</strain>
    </source>
</reference>
<organism evidence="1 2">
    <name type="scientific">Ephemerocybe angulata</name>
    <dbReference type="NCBI Taxonomy" id="980116"/>
    <lineage>
        <taxon>Eukaryota</taxon>
        <taxon>Fungi</taxon>
        <taxon>Dikarya</taxon>
        <taxon>Basidiomycota</taxon>
        <taxon>Agaricomycotina</taxon>
        <taxon>Agaricomycetes</taxon>
        <taxon>Agaricomycetidae</taxon>
        <taxon>Agaricales</taxon>
        <taxon>Agaricineae</taxon>
        <taxon>Psathyrellaceae</taxon>
        <taxon>Ephemerocybe</taxon>
    </lineage>
</organism>
<dbReference type="EMBL" id="JAACJK010000170">
    <property type="protein sequence ID" value="KAF5320310.1"/>
    <property type="molecule type" value="Genomic_DNA"/>
</dbReference>
<name>A0A8H5BBQ7_9AGAR</name>
<sequence>MAPGKYDARNQQADLLPKQQEHPTYQVDWRGRRVTVVVRKPLLYILRHITASRHAIASGVVGVEPCRASAAALITPSTTALDFDDATWCEAKRAPQSPRIPVYIPPSSRCLRQSLPSSTLRRGIEIPRGTRRTVPRLTLSSRAILKFHSWLAVNDPRTTAPTSRAHRPVAHHAELVDVYTWCFWIMFVLFSMKCGGIDTSRSKPAGYRYNQRNVAPASKSRDFGVVGCCWPFRLVKHPTSTIPCLSSSRKVKREAAEERSRISWPKCCQ</sequence>
<dbReference type="AlphaFoldDB" id="A0A8H5BBQ7"/>
<proteinExistence type="predicted"/>
<protein>
    <submittedName>
        <fullName evidence="1">Uncharacterized protein</fullName>
    </submittedName>
</protein>